<evidence type="ECO:0000259" key="9">
    <source>
        <dbReference type="Pfam" id="PF19305"/>
    </source>
</evidence>
<dbReference type="InterPro" id="IPR045337">
    <property type="entry name" value="MmgE_PrpD_C"/>
</dbReference>
<dbReference type="PANTHER" id="PTHR16943">
    <property type="entry name" value="2-METHYLCITRATE DEHYDRATASE-RELATED"/>
    <property type="match status" value="1"/>
</dbReference>
<dbReference type="NCBIfam" id="TIGR02330">
    <property type="entry name" value="prpD"/>
    <property type="match status" value="1"/>
</dbReference>
<sequence length="485" mass="53844">MGTATGTAKDRTDRPDFDAELQAIADYVMTSSIDSDLAWQTARYCFMDTLGCGLLALRYPECLKHLGPLVEGTTVPHGSRVPGTSFRLDPVKAAWDIGCCVRWLDFNDTWLAAEWGHPSDNLGAILAICDHESQQRVARGDKPLTMQTVLEAMIKAHEIQGVLALQNSFNRVGLDHVLLVKVASTAVATWLLGGSREQVLSALSHAWVDGQALRTYRHAPNAGSRKSWAAGDATSRAVRLAGIAMSGEMGIPGALTAKGWGFYDVTFNKPLQREQDYDSYVMENILFKLSFPAEFHAQTACEAAMTLHPSVKNRIDEIEKIVITTHESAVRIIAKEGKLANPADRDHCLQYMVAVPLLFGELNADHYEDGFHAAHPEIDELRAKMEVVENQAYSRDYLDPEKRSIANALQVFFKDGSSSEQIEVQYPIGHRQRRDEGLPVLEAKFADNLATRFPQQRVAELLNVCSDHARFVQTPVHEMMAWLTI</sequence>
<keyword evidence="11" id="KW-1185">Reference proteome</keyword>
<dbReference type="InterPro" id="IPR012705">
    <property type="entry name" value="2Me_IsoCit_deHydtase_PrpD"/>
</dbReference>
<organism evidence="10 11">
    <name type="scientific">Pseudidiomarina halophila</name>
    <dbReference type="NCBI Taxonomy" id="1449799"/>
    <lineage>
        <taxon>Bacteria</taxon>
        <taxon>Pseudomonadati</taxon>
        <taxon>Pseudomonadota</taxon>
        <taxon>Gammaproteobacteria</taxon>
        <taxon>Alteromonadales</taxon>
        <taxon>Idiomarinaceae</taxon>
        <taxon>Pseudidiomarina</taxon>
    </lineage>
</organism>
<dbReference type="Gene3D" id="1.10.4100.10">
    <property type="entry name" value="2-methylcitrate dehydratase PrpD"/>
    <property type="match status" value="1"/>
</dbReference>
<evidence type="ECO:0000313" key="11">
    <source>
        <dbReference type="Proteomes" id="UP000287198"/>
    </source>
</evidence>
<name>A0A432Y0E6_9GAMM</name>
<dbReference type="Pfam" id="PF19305">
    <property type="entry name" value="MmgE_PrpD_C"/>
    <property type="match status" value="1"/>
</dbReference>
<comment type="pathway">
    <text evidence="2">Organic acid metabolism; propanoate degradation.</text>
</comment>
<evidence type="ECO:0000256" key="4">
    <source>
        <dbReference type="ARBA" id="ARBA00013124"/>
    </source>
</evidence>
<comment type="caution">
    <text evidence="10">The sequence shown here is derived from an EMBL/GenBank/DDBJ whole genome shotgun (WGS) entry which is preliminary data.</text>
</comment>
<dbReference type="SUPFAM" id="SSF103378">
    <property type="entry name" value="2-methylcitrate dehydratase PrpD"/>
    <property type="match status" value="1"/>
</dbReference>
<evidence type="ECO:0000256" key="1">
    <source>
        <dbReference type="ARBA" id="ARBA00000096"/>
    </source>
</evidence>
<dbReference type="InterPro" id="IPR042188">
    <property type="entry name" value="MmgE/PrpD_sf_2"/>
</dbReference>
<dbReference type="AlphaFoldDB" id="A0A432Y0E6"/>
<evidence type="ECO:0000256" key="6">
    <source>
        <dbReference type="ARBA" id="ARBA00022532"/>
    </source>
</evidence>
<accession>A0A432Y0E6</accession>
<keyword evidence="7 10" id="KW-0456">Lyase</keyword>
<evidence type="ECO:0000259" key="8">
    <source>
        <dbReference type="Pfam" id="PF03972"/>
    </source>
</evidence>
<feature type="domain" description="MmgE/PrpD N-terminal" evidence="8">
    <location>
        <begin position="22"/>
        <end position="270"/>
    </location>
</feature>
<dbReference type="PANTHER" id="PTHR16943:SF8">
    <property type="entry name" value="2-METHYLCITRATE DEHYDRATASE"/>
    <property type="match status" value="1"/>
</dbReference>
<dbReference type="NCBIfam" id="NF006943">
    <property type="entry name" value="PRK09425.1"/>
    <property type="match status" value="1"/>
</dbReference>
<evidence type="ECO:0000256" key="2">
    <source>
        <dbReference type="ARBA" id="ARBA00005026"/>
    </source>
</evidence>
<keyword evidence="6" id="KW-0816">Tricarboxylic acid cycle</keyword>
<dbReference type="InterPro" id="IPR036148">
    <property type="entry name" value="MmgE/PrpD_sf"/>
</dbReference>
<dbReference type="InterPro" id="IPR042183">
    <property type="entry name" value="MmgE/PrpD_sf_1"/>
</dbReference>
<comment type="catalytic activity">
    <reaction evidence="1">
        <text>(2S,3S)-2-methylcitrate = 2-methyl-cis-aconitate + H2O</text>
        <dbReference type="Rhea" id="RHEA:17725"/>
        <dbReference type="ChEBI" id="CHEBI:15377"/>
        <dbReference type="ChEBI" id="CHEBI:57872"/>
        <dbReference type="ChEBI" id="CHEBI:58853"/>
        <dbReference type="EC" id="4.2.1.79"/>
    </reaction>
</comment>
<evidence type="ECO:0000313" key="10">
    <source>
        <dbReference type="EMBL" id="RUO54412.1"/>
    </source>
</evidence>
<evidence type="ECO:0000256" key="5">
    <source>
        <dbReference type="ARBA" id="ARBA00017240"/>
    </source>
</evidence>
<dbReference type="GO" id="GO:0047547">
    <property type="term" value="F:2-methylcitrate dehydratase activity"/>
    <property type="evidence" value="ECO:0007669"/>
    <property type="project" value="UniProtKB-EC"/>
</dbReference>
<gene>
    <name evidence="10" type="primary">prpD</name>
    <name evidence="10" type="synonym">mmgE</name>
    <name evidence="10" type="ORF">CWI69_03070</name>
</gene>
<feature type="domain" description="MmgE/PrpD C-terminal" evidence="9">
    <location>
        <begin position="291"/>
        <end position="466"/>
    </location>
</feature>
<evidence type="ECO:0000256" key="3">
    <source>
        <dbReference type="ARBA" id="ARBA00006174"/>
    </source>
</evidence>
<dbReference type="EMBL" id="PIPW01000001">
    <property type="protein sequence ID" value="RUO54412.1"/>
    <property type="molecule type" value="Genomic_DNA"/>
</dbReference>
<dbReference type="GO" id="GO:0006099">
    <property type="term" value="P:tricarboxylic acid cycle"/>
    <property type="evidence" value="ECO:0007669"/>
    <property type="project" value="UniProtKB-KW"/>
</dbReference>
<protein>
    <recommendedName>
        <fullName evidence="5">2-methylcitrate dehydratase</fullName>
        <ecNumber evidence="4">4.2.1.79</ecNumber>
    </recommendedName>
</protein>
<dbReference type="Pfam" id="PF03972">
    <property type="entry name" value="MmgE_PrpD_N"/>
    <property type="match status" value="1"/>
</dbReference>
<comment type="similarity">
    <text evidence="3">Belongs to the PrpD family.</text>
</comment>
<dbReference type="UniPathway" id="UPA00946"/>
<dbReference type="OrthoDB" id="9797528at2"/>
<dbReference type="Proteomes" id="UP000287198">
    <property type="component" value="Unassembled WGS sequence"/>
</dbReference>
<proteinExistence type="inferred from homology"/>
<dbReference type="EC" id="4.2.1.79" evidence="4"/>
<dbReference type="RefSeq" id="WP_126761781.1">
    <property type="nucleotide sequence ID" value="NZ_JBHLTZ010000004.1"/>
</dbReference>
<dbReference type="GO" id="GO:0019679">
    <property type="term" value="P:propionate metabolic process, methylcitrate cycle"/>
    <property type="evidence" value="ECO:0007669"/>
    <property type="project" value="InterPro"/>
</dbReference>
<evidence type="ECO:0000256" key="7">
    <source>
        <dbReference type="ARBA" id="ARBA00023239"/>
    </source>
</evidence>
<dbReference type="InterPro" id="IPR005656">
    <property type="entry name" value="MmgE_PrpD"/>
</dbReference>
<dbReference type="InterPro" id="IPR045336">
    <property type="entry name" value="MmgE_PrpD_N"/>
</dbReference>
<dbReference type="GO" id="GO:0051537">
    <property type="term" value="F:2 iron, 2 sulfur cluster binding"/>
    <property type="evidence" value="ECO:0007669"/>
    <property type="project" value="InterPro"/>
</dbReference>
<reference evidence="11" key="1">
    <citation type="journal article" date="2018" name="Front. Microbiol.">
        <title>Genome-Based Analysis Reveals the Taxonomy and Diversity of the Family Idiomarinaceae.</title>
        <authorList>
            <person name="Liu Y."/>
            <person name="Lai Q."/>
            <person name="Shao Z."/>
        </authorList>
    </citation>
    <scope>NUCLEOTIDE SEQUENCE [LARGE SCALE GENOMIC DNA]</scope>
    <source>
        <strain evidence="11">BH195</strain>
    </source>
</reference>
<dbReference type="Gene3D" id="3.30.1330.120">
    <property type="entry name" value="2-methylcitrate dehydratase PrpD"/>
    <property type="match status" value="1"/>
</dbReference>